<sequence length="64" mass="6860">MAGHARSPDIIGDMASHFGLGQAKVAAVNEVRHMVRSMVAGHDPIRLSLGAEDLEWLLCHAIVT</sequence>
<keyword evidence="2" id="KW-1185">Reference proteome</keyword>
<dbReference type="EMBL" id="BMKN01000002">
    <property type="protein sequence ID" value="GGE58912.1"/>
    <property type="molecule type" value="Genomic_DNA"/>
</dbReference>
<name>A0A917ELY5_9RHOB</name>
<accession>A0A917ELY5</accession>
<gene>
    <name evidence="1" type="ORF">GCM10011517_28220</name>
</gene>
<comment type="caution">
    <text evidence="1">The sequence shown here is derived from an EMBL/GenBank/DDBJ whole genome shotgun (WGS) entry which is preliminary data.</text>
</comment>
<organism evidence="1 2">
    <name type="scientific">Actibacterium pelagium</name>
    <dbReference type="NCBI Taxonomy" id="2029103"/>
    <lineage>
        <taxon>Bacteria</taxon>
        <taxon>Pseudomonadati</taxon>
        <taxon>Pseudomonadota</taxon>
        <taxon>Alphaproteobacteria</taxon>
        <taxon>Rhodobacterales</taxon>
        <taxon>Roseobacteraceae</taxon>
        <taxon>Actibacterium</taxon>
    </lineage>
</organism>
<evidence type="ECO:0000313" key="1">
    <source>
        <dbReference type="EMBL" id="GGE58912.1"/>
    </source>
</evidence>
<proteinExistence type="predicted"/>
<protein>
    <submittedName>
        <fullName evidence="1">Uncharacterized protein</fullName>
    </submittedName>
</protein>
<reference evidence="1" key="2">
    <citation type="submission" date="2020-09" db="EMBL/GenBank/DDBJ databases">
        <authorList>
            <person name="Sun Q."/>
            <person name="Zhou Y."/>
        </authorList>
    </citation>
    <scope>NUCLEOTIDE SEQUENCE</scope>
    <source>
        <strain evidence="1">CGMCC 1.16012</strain>
    </source>
</reference>
<dbReference type="AlphaFoldDB" id="A0A917ELY5"/>
<evidence type="ECO:0000313" key="2">
    <source>
        <dbReference type="Proteomes" id="UP000606730"/>
    </source>
</evidence>
<dbReference type="Proteomes" id="UP000606730">
    <property type="component" value="Unassembled WGS sequence"/>
</dbReference>
<reference evidence="1" key="1">
    <citation type="journal article" date="2014" name="Int. J. Syst. Evol. Microbiol.">
        <title>Complete genome sequence of Corynebacterium casei LMG S-19264T (=DSM 44701T), isolated from a smear-ripened cheese.</title>
        <authorList>
            <consortium name="US DOE Joint Genome Institute (JGI-PGF)"/>
            <person name="Walter F."/>
            <person name="Albersmeier A."/>
            <person name="Kalinowski J."/>
            <person name="Ruckert C."/>
        </authorList>
    </citation>
    <scope>NUCLEOTIDE SEQUENCE</scope>
    <source>
        <strain evidence="1">CGMCC 1.16012</strain>
    </source>
</reference>